<sequence length="546" mass="61608">MAHLWQWDIGFVLVLVVLLRHLGKRLRHRFLLRQTCVEDLKRLGQSRPENTKLKGTAVVCGGSIGGLLAARVCHDHFARVIIVEPESWLGTEDATRKDAWKQEHSRTRVVQYHSLQGEKSGLCCLFPNFVEECIASDIHVCRGDFRSSTWGNWTRTPYAEYQGELPKTMFVGRPGLETLLRRLVFTSGNFPNITQVIGTAFGMTRSTSTANILEEVMACDPNRSGLKWLQREGFGHSIDGKYVKEALPLEDLRISYDQKIHYSTLAFRVTKELGERLDVPGGWENCGPIYNCFTDSEVENRSIYSQRIEGDIVQLCCGAWGVANLPTTLEDVKSYVKSLVTDKPIPEWFFKILDLLGEVEDTVTCSKVRVSPSHFVQFHKAVNLPSNWIALGDSVMRVNPVFGKVSLNILNALKADVFLLLSQGCTKALMGAICLNTVLHETDDIILEKFSRDFFELQADKITPIWEGVKIGDYAYKTTIPVQGETLSKGTLLRWYIRKLHILAFTDKQAGSALWHVKMFLAPSIDYLQFGLILKVLGNFLLHPNA</sequence>
<protein>
    <submittedName>
        <fullName evidence="2">Uncharacterized protein</fullName>
    </submittedName>
</protein>
<evidence type="ECO:0000313" key="2">
    <source>
        <dbReference type="EMBL" id="KAF5376624.1"/>
    </source>
</evidence>
<dbReference type="EMBL" id="JAACJN010000258">
    <property type="protein sequence ID" value="KAF5354617.1"/>
    <property type="molecule type" value="Genomic_DNA"/>
</dbReference>
<keyword evidence="3" id="KW-1185">Reference proteome</keyword>
<organism evidence="2 3">
    <name type="scientific">Collybiopsis confluens</name>
    <dbReference type="NCBI Taxonomy" id="2823264"/>
    <lineage>
        <taxon>Eukaryota</taxon>
        <taxon>Fungi</taxon>
        <taxon>Dikarya</taxon>
        <taxon>Basidiomycota</taxon>
        <taxon>Agaricomycotina</taxon>
        <taxon>Agaricomycetes</taxon>
        <taxon>Agaricomycetidae</taxon>
        <taxon>Agaricales</taxon>
        <taxon>Marasmiineae</taxon>
        <taxon>Omphalotaceae</taxon>
        <taxon>Collybiopsis</taxon>
    </lineage>
</organism>
<dbReference type="OrthoDB" id="10051892at2759"/>
<gene>
    <name evidence="2" type="ORF">D9757_009569</name>
    <name evidence="1" type="ORF">D9757_012345</name>
</gene>
<comment type="caution">
    <text evidence="2">The sequence shown here is derived from an EMBL/GenBank/DDBJ whole genome shotgun (WGS) entry which is preliminary data.</text>
</comment>
<dbReference type="Proteomes" id="UP000518752">
    <property type="component" value="Unassembled WGS sequence"/>
</dbReference>
<proteinExistence type="predicted"/>
<name>A0A8H5H4I6_9AGAR</name>
<dbReference type="EMBL" id="JAACJN010000089">
    <property type="protein sequence ID" value="KAF5376624.1"/>
    <property type="molecule type" value="Genomic_DNA"/>
</dbReference>
<dbReference type="AlphaFoldDB" id="A0A8H5H4I6"/>
<evidence type="ECO:0000313" key="1">
    <source>
        <dbReference type="EMBL" id="KAF5354617.1"/>
    </source>
</evidence>
<reference evidence="2 3" key="1">
    <citation type="journal article" date="2020" name="ISME J.">
        <title>Uncovering the hidden diversity of litter-decomposition mechanisms in mushroom-forming fungi.</title>
        <authorList>
            <person name="Floudas D."/>
            <person name="Bentzer J."/>
            <person name="Ahren D."/>
            <person name="Johansson T."/>
            <person name="Persson P."/>
            <person name="Tunlid A."/>
        </authorList>
    </citation>
    <scope>NUCLEOTIDE SEQUENCE [LARGE SCALE GENOMIC DNA]</scope>
    <source>
        <strain evidence="2 3">CBS 406.79</strain>
    </source>
</reference>
<evidence type="ECO:0000313" key="3">
    <source>
        <dbReference type="Proteomes" id="UP000518752"/>
    </source>
</evidence>
<accession>A0A8H5H4I6</accession>